<keyword evidence="2" id="KW-0238">DNA-binding</keyword>
<accession>A0A8J8PFK2</accession>
<dbReference type="PANTHER" id="PTHR30154:SF34">
    <property type="entry name" value="TRANSCRIPTIONAL REGULATOR AZLB"/>
    <property type="match status" value="1"/>
</dbReference>
<reference evidence="5" key="1">
    <citation type="submission" date="2016-03" db="EMBL/GenBank/DDBJ databases">
        <authorList>
            <person name="Borrel G."/>
            <person name="Mccann A."/>
            <person name="O'Toole P.W."/>
        </authorList>
    </citation>
    <scope>NUCLEOTIDE SEQUENCE</scope>
    <source>
        <strain evidence="5">183</strain>
    </source>
</reference>
<protein>
    <recommendedName>
        <fullName evidence="4">HTH asnC-type domain-containing protein</fullName>
    </recommendedName>
</protein>
<keyword evidence="1" id="KW-0805">Transcription regulation</keyword>
<dbReference type="GO" id="GO:0043565">
    <property type="term" value="F:sequence-specific DNA binding"/>
    <property type="evidence" value="ECO:0007669"/>
    <property type="project" value="InterPro"/>
</dbReference>
<dbReference type="SUPFAM" id="SSF54909">
    <property type="entry name" value="Dimeric alpha+beta barrel"/>
    <property type="match status" value="1"/>
</dbReference>
<dbReference type="Pfam" id="PF13412">
    <property type="entry name" value="HTH_24"/>
    <property type="match status" value="1"/>
</dbReference>
<name>A0A8J8PFK2_9ARCH</name>
<dbReference type="PRINTS" id="PR00033">
    <property type="entry name" value="HTHASNC"/>
</dbReference>
<dbReference type="Gene3D" id="1.10.10.10">
    <property type="entry name" value="Winged helix-like DNA-binding domain superfamily/Winged helix DNA-binding domain"/>
    <property type="match status" value="1"/>
</dbReference>
<comment type="caution">
    <text evidence="5">The sequence shown here is derived from an EMBL/GenBank/DDBJ whole genome shotgun (WGS) entry which is preliminary data.</text>
</comment>
<dbReference type="InterPro" id="IPR011008">
    <property type="entry name" value="Dimeric_a/b-barrel"/>
</dbReference>
<proteinExistence type="predicted"/>
<feature type="domain" description="HTH asnC-type" evidence="4">
    <location>
        <begin position="1"/>
        <end position="64"/>
    </location>
</feature>
<dbReference type="Gene3D" id="3.30.70.920">
    <property type="match status" value="1"/>
</dbReference>
<organism evidence="5 6">
    <name type="scientific">Candidatus Methanomassiliicoccus intestinalis</name>
    <dbReference type="NCBI Taxonomy" id="1406512"/>
    <lineage>
        <taxon>Archaea</taxon>
        <taxon>Methanobacteriati</taxon>
        <taxon>Thermoplasmatota</taxon>
        <taxon>Thermoplasmata</taxon>
        <taxon>Methanomassiliicoccales</taxon>
        <taxon>Methanomassiliicoccaceae</taxon>
        <taxon>Methanomassiliicoccus</taxon>
    </lineage>
</organism>
<dbReference type="PROSITE" id="PS50956">
    <property type="entry name" value="HTH_ASNC_2"/>
    <property type="match status" value="1"/>
</dbReference>
<dbReference type="InterPro" id="IPR019887">
    <property type="entry name" value="Tscrpt_reg_AsnC/Lrp_C"/>
</dbReference>
<dbReference type="Pfam" id="PF01037">
    <property type="entry name" value="AsnC_trans_reg"/>
    <property type="match status" value="1"/>
</dbReference>
<evidence type="ECO:0000256" key="3">
    <source>
        <dbReference type="ARBA" id="ARBA00023163"/>
    </source>
</evidence>
<dbReference type="RefSeq" id="WP_048134018.1">
    <property type="nucleotide sequence ID" value="NZ_CAYAXV010000005.1"/>
</dbReference>
<gene>
    <name evidence="5" type="ORF">A3207_02575</name>
</gene>
<dbReference type="GO" id="GO:0005829">
    <property type="term" value="C:cytosol"/>
    <property type="evidence" value="ECO:0007669"/>
    <property type="project" value="TreeGrafter"/>
</dbReference>
<dbReference type="InterPro" id="IPR019888">
    <property type="entry name" value="Tscrpt_reg_AsnC-like"/>
</dbReference>
<sequence>MVQDYLDSEILKYLQRNSKLTYEEIGEIVDRSPSTVRDRIKKLEENKTITGYSVIVDHEKMSINADAYVAVSLPSEEIESVEALKKVEGVSEILRVTGRRKIMFRLSATDNKTLSEIIDKKIRPLGFYDIEITMILEPVIRYPGI</sequence>
<keyword evidence="3" id="KW-0804">Transcription</keyword>
<dbReference type="SMART" id="SM00344">
    <property type="entry name" value="HTH_ASNC"/>
    <property type="match status" value="1"/>
</dbReference>
<dbReference type="EMBL" id="LVVT01000014">
    <property type="protein sequence ID" value="TQS82851.1"/>
    <property type="molecule type" value="Genomic_DNA"/>
</dbReference>
<dbReference type="PANTHER" id="PTHR30154">
    <property type="entry name" value="LEUCINE-RESPONSIVE REGULATORY PROTEIN"/>
    <property type="match status" value="1"/>
</dbReference>
<dbReference type="GO" id="GO:0043200">
    <property type="term" value="P:response to amino acid"/>
    <property type="evidence" value="ECO:0007669"/>
    <property type="project" value="TreeGrafter"/>
</dbReference>
<dbReference type="InterPro" id="IPR036388">
    <property type="entry name" value="WH-like_DNA-bd_sf"/>
</dbReference>
<evidence type="ECO:0000313" key="5">
    <source>
        <dbReference type="EMBL" id="TQS82851.1"/>
    </source>
</evidence>
<dbReference type="InterPro" id="IPR036390">
    <property type="entry name" value="WH_DNA-bd_sf"/>
</dbReference>
<evidence type="ECO:0000256" key="2">
    <source>
        <dbReference type="ARBA" id="ARBA00023125"/>
    </source>
</evidence>
<evidence type="ECO:0000259" key="4">
    <source>
        <dbReference type="PROSITE" id="PS50956"/>
    </source>
</evidence>
<dbReference type="Proteomes" id="UP000752814">
    <property type="component" value="Unassembled WGS sequence"/>
</dbReference>
<dbReference type="GeneID" id="41323782"/>
<evidence type="ECO:0000313" key="6">
    <source>
        <dbReference type="Proteomes" id="UP000752814"/>
    </source>
</evidence>
<evidence type="ECO:0000256" key="1">
    <source>
        <dbReference type="ARBA" id="ARBA00023015"/>
    </source>
</evidence>
<dbReference type="AlphaFoldDB" id="A0A8J8PFK2"/>
<dbReference type="InterPro" id="IPR000485">
    <property type="entry name" value="AsnC-type_HTH_dom"/>
</dbReference>
<dbReference type="SUPFAM" id="SSF46785">
    <property type="entry name" value="Winged helix' DNA-binding domain"/>
    <property type="match status" value="1"/>
</dbReference>